<evidence type="ECO:0000256" key="8">
    <source>
        <dbReference type="RuleBase" id="RU365006"/>
    </source>
</evidence>
<comment type="similarity">
    <text evidence="2 8">Belongs to the metallo-beta-lactamase superfamily. RNA-metabolizing metallo-beta-lactamase-like family. CPSF2/YSH1 subfamily.</text>
</comment>
<keyword evidence="10" id="KW-0472">Membrane</keyword>
<dbReference type="SUPFAM" id="SSF56281">
    <property type="entry name" value="Metallo-hydrolase/oxidoreductase"/>
    <property type="match status" value="1"/>
</dbReference>
<reference evidence="12" key="2">
    <citation type="submission" date="2025-08" db="UniProtKB">
        <authorList>
            <consortium name="Ensembl"/>
        </authorList>
    </citation>
    <scope>IDENTIFICATION</scope>
</reference>
<dbReference type="Pfam" id="PF13299">
    <property type="entry name" value="CPSF100_C"/>
    <property type="match status" value="1"/>
</dbReference>
<keyword evidence="10" id="KW-1133">Transmembrane helix</keyword>
<feature type="compositionally biased region" description="Acidic residues" evidence="9">
    <location>
        <begin position="687"/>
        <end position="700"/>
    </location>
</feature>
<dbReference type="InterPro" id="IPR011108">
    <property type="entry name" value="RMMBL"/>
</dbReference>
<dbReference type="InterPro" id="IPR025069">
    <property type="entry name" value="Cpsf2_C"/>
</dbReference>
<dbReference type="InterPro" id="IPR001279">
    <property type="entry name" value="Metallo-B-lactamas"/>
</dbReference>
<dbReference type="InterPro" id="IPR027075">
    <property type="entry name" value="CPSF2"/>
</dbReference>
<feature type="transmembrane region" description="Helical" evidence="10">
    <location>
        <begin position="194"/>
        <end position="212"/>
    </location>
</feature>
<evidence type="ECO:0000256" key="9">
    <source>
        <dbReference type="SAM" id="MobiDB-lite"/>
    </source>
</evidence>
<proteinExistence type="inferred from homology"/>
<dbReference type="Gene3D" id="3.60.15.10">
    <property type="entry name" value="Ribonuclease Z/Hydroxyacylglutathione hydrolase-like"/>
    <property type="match status" value="1"/>
</dbReference>
<dbReference type="InterPro" id="IPR022712">
    <property type="entry name" value="Beta_Casp"/>
</dbReference>
<evidence type="ECO:0000313" key="12">
    <source>
        <dbReference type="Ensembl" id="ENSAPLP00020009942.1"/>
    </source>
</evidence>
<feature type="region of interest" description="Disordered" evidence="9">
    <location>
        <begin position="133"/>
        <end position="189"/>
    </location>
</feature>
<evidence type="ECO:0000256" key="3">
    <source>
        <dbReference type="ARBA" id="ARBA00022664"/>
    </source>
</evidence>
<evidence type="ECO:0000313" key="13">
    <source>
        <dbReference type="Proteomes" id="UP000694400"/>
    </source>
</evidence>
<evidence type="ECO:0000256" key="7">
    <source>
        <dbReference type="ARBA" id="ARBA00068486"/>
    </source>
</evidence>
<dbReference type="PANTHER" id="PTHR45922:SF1">
    <property type="entry name" value="CLEAVAGE AND POLYADENYLATION SPECIFICITY FACTOR SUBUNIT 2"/>
    <property type="match status" value="1"/>
</dbReference>
<comment type="subcellular location">
    <subcellularLocation>
        <location evidence="1 8">Nucleus</location>
    </subcellularLocation>
</comment>
<dbReference type="FunFam" id="3.60.15.10:FF:000008">
    <property type="entry name" value="Cleavage and polyadenylation specificity factor subunit 2"/>
    <property type="match status" value="1"/>
</dbReference>
<dbReference type="Proteomes" id="UP000694400">
    <property type="component" value="Chromosome 5"/>
</dbReference>
<dbReference type="InterPro" id="IPR036866">
    <property type="entry name" value="RibonucZ/Hydroxyglut_hydro"/>
</dbReference>
<evidence type="ECO:0000259" key="11">
    <source>
        <dbReference type="SMART" id="SM01027"/>
    </source>
</evidence>
<evidence type="ECO:0000256" key="10">
    <source>
        <dbReference type="SAM" id="Phobius"/>
    </source>
</evidence>
<feature type="compositionally biased region" description="Basic residues" evidence="9">
    <location>
        <begin position="76"/>
        <end position="85"/>
    </location>
</feature>
<feature type="region of interest" description="Disordered" evidence="9">
    <location>
        <begin position="16"/>
        <end position="120"/>
    </location>
</feature>
<keyword evidence="4 8" id="KW-0694">RNA-binding</keyword>
<dbReference type="Pfam" id="PF10996">
    <property type="entry name" value="Beta-Casp"/>
    <property type="match status" value="1"/>
</dbReference>
<feature type="region of interest" description="Disordered" evidence="9">
    <location>
        <begin position="677"/>
        <end position="710"/>
    </location>
</feature>
<sequence length="1052" mass="118629">MGPDSWRKRLVCRNSIGEFHRPPQTTTSQLQWRFYETPKKFMTRSRPRGEKRGGTRGQDTTTPPPPHSPPAITAPRCHRAPRSGRTKGNGRCEQAGRAHRQHRERGEPPPPPSSARPWCRPFPFHLPSSFSPPLTRWRPAAPGQEAAVGARSAGLEGGRASRQRRRRLGGHRCGASPRRERRAGPAAGRPKAPVLRAGLLLLLLFLFFLLFLPGEPRRRGAARPLSGGVCPAGAPLRPQRRGAGPCAASSTPLFYFLRLVLSEIKRLDRKMTSIIKLTTLSGVQEESALCYLLQVDEFRFLLDCGWDENFSMDIIDSLRKHVHQVDAVLLSHPDPLHLGALPYAVGKMGLNCAIYATIPVYKMGQMFMYDLYQSRHNTEDFTLFTLDDVDAAFDKIQQLKFSQIVNLKGKGHGLSITPLPAGHMIGGTIWKIVKDGEEEIVYAVDFNHKREIHLNGCSLEMLSRPSLLITDSFNATYVQPRRKQRDEQLLTNVLETLRGDGNVLIAVDTAGRVLELAQLLDQIWRTKDAGLGVYSLALLNNVSYNVVEFSKSQVEWMSDKLMRCFEDKRNNPFQFRHLSLCHSLSDLARVPSPKVVLASQPDLECGFSRDLFIQWCQDSKNSIILTYRTTPGTLARFLIDNPSEKVIDIELRRRVKLEGKELEEYLEKEKLKKEAAKKLEQSKEADIDSSDESDAEEDIDQPTVHKTKHDLMMKGEGSRKGSFFKQAKKSYPMFPAPEERIKWDEYGEIIKPEDFLVPELQATEEEKSKLESGLTNGEEPMDQDLSDVPTKCISATESMEIKARVTYIDYEGRSDGDSIKKIINQMKPRQLIIVHGPPEASQDLAECCRAFGGKDIKVYMPKLHETVDATSETHIYQVRLKDSLVSSLQFCKAKDAELAWIDGVLDMRVSKVDTGVILEEGELREDEDLEMQVDMPSSDSSVIAQQKAMKSLFGDDDKEMCEESEIIPTLEPLPPHEVLGHQSVFMNEPRLSDFKQVLLREGIQAEFVGGVLVCNNLVAVRRTETGRIGLEGCLCQDFYRIRDLLYKQYAIV</sequence>
<keyword evidence="10" id="KW-0812">Transmembrane</keyword>
<organism evidence="12 13">
    <name type="scientific">Anas platyrhynchos</name>
    <name type="common">Mallard</name>
    <name type="synonym">Anas boschas</name>
    <dbReference type="NCBI Taxonomy" id="8839"/>
    <lineage>
        <taxon>Eukaryota</taxon>
        <taxon>Metazoa</taxon>
        <taxon>Chordata</taxon>
        <taxon>Craniata</taxon>
        <taxon>Vertebrata</taxon>
        <taxon>Euteleostomi</taxon>
        <taxon>Archelosauria</taxon>
        <taxon>Archosauria</taxon>
        <taxon>Dinosauria</taxon>
        <taxon>Saurischia</taxon>
        <taxon>Theropoda</taxon>
        <taxon>Coelurosauria</taxon>
        <taxon>Aves</taxon>
        <taxon>Neognathae</taxon>
        <taxon>Galloanserae</taxon>
        <taxon>Anseriformes</taxon>
        <taxon>Anatidae</taxon>
        <taxon>Anatinae</taxon>
        <taxon>Anas</taxon>
    </lineage>
</organism>
<feature type="compositionally biased region" description="Basic and acidic residues" evidence="9">
    <location>
        <begin position="677"/>
        <end position="686"/>
    </location>
</feature>
<name>A0A8B9SR81_ANAPL</name>
<dbReference type="PANTHER" id="PTHR45922">
    <property type="entry name" value="CLEAVAGE AND POLYADENYLATION SPECIFICITY FACTOR SUBUNIT 2"/>
    <property type="match status" value="1"/>
</dbReference>
<keyword evidence="3 8" id="KW-0507">mRNA processing</keyword>
<evidence type="ECO:0000256" key="1">
    <source>
        <dbReference type="ARBA" id="ARBA00004123"/>
    </source>
</evidence>
<protein>
    <recommendedName>
        <fullName evidence="7 8">Cleavage and polyadenylation specificity factor subunit 2</fullName>
    </recommendedName>
    <alternativeName>
        <fullName evidence="6 8">Cleavage and polyadenylation specificity factor 100 kDa subunit</fullName>
    </alternativeName>
</protein>
<reference evidence="12" key="1">
    <citation type="submission" date="2019-08" db="EMBL/GenBank/DDBJ databases">
        <title>Three high-quality genomes provides insights into domestication of ducks.</title>
        <authorList>
            <person name="Hou Z.C."/>
            <person name="Zhu F."/>
            <person name="Yin Z.T."/>
            <person name="Zhang F."/>
        </authorList>
    </citation>
    <scope>NUCLEOTIDE SEQUENCE [LARGE SCALE GENOMIC DNA]</scope>
</reference>
<dbReference type="GO" id="GO:0006398">
    <property type="term" value="P:mRNA 3'-end processing by stem-loop binding and cleavage"/>
    <property type="evidence" value="ECO:0007669"/>
    <property type="project" value="InterPro"/>
</dbReference>
<dbReference type="Ensembl" id="ENSAPLT00020010698.1">
    <property type="protein sequence ID" value="ENSAPLP00020009942.1"/>
    <property type="gene ID" value="ENSAPLG00020007290.1"/>
</dbReference>
<dbReference type="Pfam" id="PF16661">
    <property type="entry name" value="Lactamase_B_6"/>
    <property type="match status" value="1"/>
</dbReference>
<dbReference type="Pfam" id="PF07521">
    <property type="entry name" value="RMMBL"/>
    <property type="match status" value="1"/>
</dbReference>
<dbReference type="GO" id="GO:0003723">
    <property type="term" value="F:RNA binding"/>
    <property type="evidence" value="ECO:0007669"/>
    <property type="project" value="UniProtKB-KW"/>
</dbReference>
<evidence type="ECO:0000256" key="6">
    <source>
        <dbReference type="ARBA" id="ARBA00030774"/>
    </source>
</evidence>
<dbReference type="SMART" id="SM01027">
    <property type="entry name" value="Beta-Casp"/>
    <property type="match status" value="1"/>
</dbReference>
<dbReference type="CDD" id="cd16293">
    <property type="entry name" value="CPSF2-like_MBL-fold"/>
    <property type="match status" value="1"/>
</dbReference>
<keyword evidence="5 8" id="KW-0539">Nucleus</keyword>
<feature type="compositionally biased region" description="Basic residues" evidence="9">
    <location>
        <begin position="161"/>
        <end position="170"/>
    </location>
</feature>
<evidence type="ECO:0000256" key="5">
    <source>
        <dbReference type="ARBA" id="ARBA00023242"/>
    </source>
</evidence>
<reference evidence="12" key="3">
    <citation type="submission" date="2025-09" db="UniProtKB">
        <authorList>
            <consortium name="Ensembl"/>
        </authorList>
    </citation>
    <scope>IDENTIFICATION</scope>
</reference>
<dbReference type="InterPro" id="IPR035639">
    <property type="entry name" value="CPSF2_MBL"/>
</dbReference>
<accession>A0A8B9SR81</accession>
<feature type="domain" description="Beta-Casp" evidence="11">
    <location>
        <begin position="513"/>
        <end position="638"/>
    </location>
</feature>
<evidence type="ECO:0000256" key="2">
    <source>
        <dbReference type="ARBA" id="ARBA00010624"/>
    </source>
</evidence>
<dbReference type="GO" id="GO:0005847">
    <property type="term" value="C:mRNA cleavage and polyadenylation specificity factor complex"/>
    <property type="evidence" value="ECO:0007669"/>
    <property type="project" value="InterPro"/>
</dbReference>
<evidence type="ECO:0000256" key="4">
    <source>
        <dbReference type="ARBA" id="ARBA00022884"/>
    </source>
</evidence>
<dbReference type="AlphaFoldDB" id="A0A8B9SR81"/>